<keyword evidence="2" id="KW-1185">Reference proteome</keyword>
<accession>A0ACD1AAK5</accession>
<gene>
    <name evidence="1" type="ORF">FRZ06_08220</name>
</gene>
<sequence>MKKAISIILLIFLTAAVCFGLIACGTSGSGSGGEQEDVDVQKVLRVGMECNYAPFDWTQSDDSNGAVPIFGASGQYANGYDVIVAKKLAEELGYELQIHKTEWDGLIPALQTDKIDAIVAGMCMTDERKLSIDFSDVYYSADIVAITMKGNPYENAHSLADLAGAKVTTQMSTNWYDMLPQIAGAEITPALADVTAVVLSVTSGKSDAVVVDMPTAVSAQLSNPDLVILDLSEGDFAVEPGDVDMGIGIKKGNTALLDEVNSFVSKITPEDREAMMAQAAAVQPLSN</sequence>
<name>A0ACD1AAK5_9FIRM</name>
<evidence type="ECO:0000313" key="2">
    <source>
        <dbReference type="Proteomes" id="UP000594014"/>
    </source>
</evidence>
<proteinExistence type="predicted"/>
<dbReference type="EMBL" id="CP042469">
    <property type="protein sequence ID" value="QOX63336.1"/>
    <property type="molecule type" value="Genomic_DNA"/>
</dbReference>
<reference evidence="1" key="1">
    <citation type="submission" date="2019-08" db="EMBL/GenBank/DDBJ databases">
        <title>Genome sequence of Clostridiales bacterium MT110.</title>
        <authorList>
            <person name="Cao J."/>
        </authorList>
    </citation>
    <scope>NUCLEOTIDE SEQUENCE</scope>
    <source>
        <strain evidence="1">MT110</strain>
    </source>
</reference>
<organism evidence="1 2">
    <name type="scientific">Anoxybacterium hadale</name>
    <dbReference type="NCBI Taxonomy" id="3408580"/>
    <lineage>
        <taxon>Bacteria</taxon>
        <taxon>Bacillati</taxon>
        <taxon>Bacillota</taxon>
        <taxon>Clostridia</taxon>
        <taxon>Peptostreptococcales</taxon>
        <taxon>Anaerovoracaceae</taxon>
        <taxon>Anoxybacterium</taxon>
    </lineage>
</organism>
<evidence type="ECO:0000313" key="1">
    <source>
        <dbReference type="EMBL" id="QOX63336.1"/>
    </source>
</evidence>
<dbReference type="Proteomes" id="UP000594014">
    <property type="component" value="Chromosome"/>
</dbReference>
<protein>
    <submittedName>
        <fullName evidence="1">Transporter substrate-binding domain-containing protein</fullName>
    </submittedName>
</protein>